<sequence>MKPIRSRKLVLGSGTWIANFHAPLSMASYLVIFQSFRSFFTDFSHVKFGLP</sequence>
<accession>A0A0A9FP45</accession>
<dbReference type="EMBL" id="GBRH01183316">
    <property type="protein sequence ID" value="JAE14580.1"/>
    <property type="molecule type" value="Transcribed_RNA"/>
</dbReference>
<reference evidence="1" key="2">
    <citation type="journal article" date="2015" name="Data Brief">
        <title>Shoot transcriptome of the giant reed, Arundo donax.</title>
        <authorList>
            <person name="Barrero R.A."/>
            <person name="Guerrero F.D."/>
            <person name="Moolhuijzen P."/>
            <person name="Goolsby J.A."/>
            <person name="Tidwell J."/>
            <person name="Bellgard S.E."/>
            <person name="Bellgard M.I."/>
        </authorList>
    </citation>
    <scope>NUCLEOTIDE SEQUENCE</scope>
    <source>
        <tissue evidence="1">Shoot tissue taken approximately 20 cm above the soil surface</tissue>
    </source>
</reference>
<organism evidence="1">
    <name type="scientific">Arundo donax</name>
    <name type="common">Giant reed</name>
    <name type="synonym">Donax arundinaceus</name>
    <dbReference type="NCBI Taxonomy" id="35708"/>
    <lineage>
        <taxon>Eukaryota</taxon>
        <taxon>Viridiplantae</taxon>
        <taxon>Streptophyta</taxon>
        <taxon>Embryophyta</taxon>
        <taxon>Tracheophyta</taxon>
        <taxon>Spermatophyta</taxon>
        <taxon>Magnoliopsida</taxon>
        <taxon>Liliopsida</taxon>
        <taxon>Poales</taxon>
        <taxon>Poaceae</taxon>
        <taxon>PACMAD clade</taxon>
        <taxon>Arundinoideae</taxon>
        <taxon>Arundineae</taxon>
        <taxon>Arundo</taxon>
    </lineage>
</organism>
<reference evidence="1" key="1">
    <citation type="submission" date="2014-09" db="EMBL/GenBank/DDBJ databases">
        <authorList>
            <person name="Magalhaes I.L.F."/>
            <person name="Oliveira U."/>
            <person name="Santos F.R."/>
            <person name="Vidigal T.H.D.A."/>
            <person name="Brescovit A.D."/>
            <person name="Santos A.J."/>
        </authorList>
    </citation>
    <scope>NUCLEOTIDE SEQUENCE</scope>
    <source>
        <tissue evidence="1">Shoot tissue taken approximately 20 cm above the soil surface</tissue>
    </source>
</reference>
<protein>
    <submittedName>
        <fullName evidence="1">Uncharacterized protein</fullName>
    </submittedName>
</protein>
<evidence type="ECO:0000313" key="1">
    <source>
        <dbReference type="EMBL" id="JAE14580.1"/>
    </source>
</evidence>
<dbReference type="AlphaFoldDB" id="A0A0A9FP45"/>
<proteinExistence type="predicted"/>
<name>A0A0A9FP45_ARUDO</name>